<dbReference type="InterPro" id="IPR013766">
    <property type="entry name" value="Thioredoxin_domain"/>
</dbReference>
<dbReference type="InterPro" id="IPR000866">
    <property type="entry name" value="AhpC/TSA"/>
</dbReference>
<dbReference type="SUPFAM" id="SSF52833">
    <property type="entry name" value="Thioredoxin-like"/>
    <property type="match status" value="1"/>
</dbReference>
<proteinExistence type="predicted"/>
<evidence type="ECO:0000313" key="4">
    <source>
        <dbReference type="Proteomes" id="UP000032417"/>
    </source>
</evidence>
<accession>A0A098BZT5</accession>
<protein>
    <submittedName>
        <fullName evidence="3">Alkyl hydroperoxide reductase/ thiol specific antioxidant/ mal allergen</fullName>
    </submittedName>
</protein>
<reference evidence="3 4" key="1">
    <citation type="submission" date="2014-08" db="EMBL/GenBank/DDBJ databases">
        <authorList>
            <person name="Wibberg D."/>
        </authorList>
    </citation>
    <scope>NUCLEOTIDE SEQUENCE [LARGE SCALE GENOMIC DNA]</scope>
    <source>
        <strain evidence="4">ING2-E5B</strain>
    </source>
</reference>
<dbReference type="GO" id="GO:0016209">
    <property type="term" value="F:antioxidant activity"/>
    <property type="evidence" value="ECO:0007669"/>
    <property type="project" value="InterPro"/>
</dbReference>
<organism evidence="3 4">
    <name type="scientific">Fermentimonas caenicola</name>
    <dbReference type="NCBI Taxonomy" id="1562970"/>
    <lineage>
        <taxon>Bacteria</taxon>
        <taxon>Pseudomonadati</taxon>
        <taxon>Bacteroidota</taxon>
        <taxon>Bacteroidia</taxon>
        <taxon>Bacteroidales</taxon>
        <taxon>Dysgonomonadaceae</taxon>
        <taxon>Fermentimonas</taxon>
    </lineage>
</organism>
<feature type="domain" description="Thioredoxin" evidence="2">
    <location>
        <begin position="246"/>
        <end position="409"/>
    </location>
</feature>
<dbReference type="STRING" id="1562970.ING2E5B_0925"/>
<keyword evidence="1" id="KW-0732">Signal</keyword>
<dbReference type="GO" id="GO:0016491">
    <property type="term" value="F:oxidoreductase activity"/>
    <property type="evidence" value="ECO:0007669"/>
    <property type="project" value="InterPro"/>
</dbReference>
<dbReference type="PROSITE" id="PS51257">
    <property type="entry name" value="PROKAR_LIPOPROTEIN"/>
    <property type="match status" value="1"/>
</dbReference>
<feature type="chain" id="PRO_5001932984" evidence="1">
    <location>
        <begin position="21"/>
        <end position="410"/>
    </location>
</feature>
<dbReference type="KEGG" id="pbt:ING2E5B_0925"/>
<dbReference type="InterPro" id="IPR036249">
    <property type="entry name" value="Thioredoxin-like_sf"/>
</dbReference>
<dbReference type="PANTHER" id="PTHR42852">
    <property type="entry name" value="THIOL:DISULFIDE INTERCHANGE PROTEIN DSBE"/>
    <property type="match status" value="1"/>
</dbReference>
<dbReference type="HOGENOM" id="CLU_675960_0_0_10"/>
<dbReference type="PATRIC" id="fig|1562970.3.peg.917"/>
<evidence type="ECO:0000313" key="3">
    <source>
        <dbReference type="EMBL" id="CEA15686.1"/>
    </source>
</evidence>
<dbReference type="Gene3D" id="3.40.30.10">
    <property type="entry name" value="Glutaredoxin"/>
    <property type="match status" value="1"/>
</dbReference>
<dbReference type="EMBL" id="LN515532">
    <property type="protein sequence ID" value="CEA15686.1"/>
    <property type="molecule type" value="Genomic_DNA"/>
</dbReference>
<dbReference type="Proteomes" id="UP000032417">
    <property type="component" value="Chromosome 1"/>
</dbReference>
<dbReference type="PROSITE" id="PS51352">
    <property type="entry name" value="THIOREDOXIN_2"/>
    <property type="match status" value="1"/>
</dbReference>
<keyword evidence="4" id="KW-1185">Reference proteome</keyword>
<gene>
    <name evidence="3" type="ORF">ING2E5B_0925</name>
</gene>
<dbReference type="Pfam" id="PF00578">
    <property type="entry name" value="AhpC-TSA"/>
    <property type="match status" value="1"/>
</dbReference>
<feature type="signal peptide" evidence="1">
    <location>
        <begin position="1"/>
        <end position="20"/>
    </location>
</feature>
<name>A0A098BZT5_9BACT</name>
<dbReference type="OrthoDB" id="616241at2"/>
<sequence length="410" mass="46050">MKYKTILLLAVLIVMFSCNQKDKKADLQSGIWLGEIEVAEGKKVPFLFEVNKVSSDSATVILLNGEERFVLNGFSLINDTLIIPIIAYDAELRGIISDNKIEGKFLKHYIENDPGIPFRATFGVLNRFEPVDNPTSLRIDGKWDVLFIGENRDTTHNVGIFKTDNNIITGSILTLSGDLRYLEGAYTEKGVQLSAFSGLTPYYFDFNFIDENSFEGIFYTARGTTRIIGNKNDAAELADPYSLAGLKKGFDTLSFELPDLNGNIVSLKDEKYQGKVVIVSILGSWCPNCLDEMAYLAPWYEENRDRGVEVIGIAFEREDDFDYGKRALTQLKERYNTGYTLLFGGAVGRENVAGALPELDNFSSYPTTIYIDKQGKVRKVHTGFNGPATGLFYEEFKEEFNQQIDSLLEE</sequence>
<evidence type="ECO:0000259" key="2">
    <source>
        <dbReference type="PROSITE" id="PS51352"/>
    </source>
</evidence>
<dbReference type="PANTHER" id="PTHR42852:SF13">
    <property type="entry name" value="PROTEIN DIPZ"/>
    <property type="match status" value="1"/>
</dbReference>
<dbReference type="InterPro" id="IPR050553">
    <property type="entry name" value="Thioredoxin_ResA/DsbE_sf"/>
</dbReference>
<evidence type="ECO:0000256" key="1">
    <source>
        <dbReference type="SAM" id="SignalP"/>
    </source>
</evidence>
<dbReference type="AlphaFoldDB" id="A0A098BZT5"/>
<dbReference type="CDD" id="cd02966">
    <property type="entry name" value="TlpA_like_family"/>
    <property type="match status" value="1"/>
</dbReference>